<comment type="caution">
    <text evidence="1">The sequence shown here is derived from an EMBL/GenBank/DDBJ whole genome shotgun (WGS) entry which is preliminary data.</text>
</comment>
<dbReference type="Pfam" id="PF13419">
    <property type="entry name" value="HAD_2"/>
    <property type="match status" value="1"/>
</dbReference>
<dbReference type="SUPFAM" id="SSF56784">
    <property type="entry name" value="HAD-like"/>
    <property type="match status" value="1"/>
</dbReference>
<dbReference type="NCBIfam" id="TIGR01549">
    <property type="entry name" value="HAD-SF-IA-v1"/>
    <property type="match status" value="1"/>
</dbReference>
<dbReference type="SFLD" id="SFLDS00003">
    <property type="entry name" value="Haloacid_Dehalogenase"/>
    <property type="match status" value="1"/>
</dbReference>
<dbReference type="GO" id="GO:0006281">
    <property type="term" value="P:DNA repair"/>
    <property type="evidence" value="ECO:0007669"/>
    <property type="project" value="TreeGrafter"/>
</dbReference>
<evidence type="ECO:0000313" key="2">
    <source>
        <dbReference type="Proteomes" id="UP000078292"/>
    </source>
</evidence>
<dbReference type="SFLD" id="SFLDG01129">
    <property type="entry name" value="C1.5:_HAD__Beta-PGM__Phosphata"/>
    <property type="match status" value="1"/>
</dbReference>
<dbReference type="RefSeq" id="WP_052504723.1">
    <property type="nucleotide sequence ID" value="NZ_LXEY01000012.1"/>
</dbReference>
<dbReference type="NCBIfam" id="TIGR01509">
    <property type="entry name" value="HAD-SF-IA-v3"/>
    <property type="match status" value="1"/>
</dbReference>
<dbReference type="PANTHER" id="PTHR43434">
    <property type="entry name" value="PHOSPHOGLYCOLATE PHOSPHATASE"/>
    <property type="match status" value="1"/>
</dbReference>
<evidence type="ECO:0000313" key="1">
    <source>
        <dbReference type="EMBL" id="OAV62445.1"/>
    </source>
</evidence>
<dbReference type="EMBL" id="LXEY01000012">
    <property type="protein sequence ID" value="OAV62445.1"/>
    <property type="molecule type" value="Genomic_DNA"/>
</dbReference>
<keyword evidence="2" id="KW-1185">Reference proteome</keyword>
<dbReference type="InterPro" id="IPR023214">
    <property type="entry name" value="HAD_sf"/>
</dbReference>
<dbReference type="InterPro" id="IPR023198">
    <property type="entry name" value="PGP-like_dom2"/>
</dbReference>
<dbReference type="InterPro" id="IPR036412">
    <property type="entry name" value="HAD-like_sf"/>
</dbReference>
<dbReference type="InterPro" id="IPR006439">
    <property type="entry name" value="HAD-SF_hydro_IA"/>
</dbReference>
<dbReference type="OrthoDB" id="9816160at2"/>
<evidence type="ECO:0008006" key="3">
    <source>
        <dbReference type="Google" id="ProtNLM"/>
    </source>
</evidence>
<dbReference type="GO" id="GO:0005829">
    <property type="term" value="C:cytosol"/>
    <property type="evidence" value="ECO:0007669"/>
    <property type="project" value="TreeGrafter"/>
</dbReference>
<dbReference type="InterPro" id="IPR041492">
    <property type="entry name" value="HAD_2"/>
</dbReference>
<sequence length="224" mass="24445">MNNTQRPGIIFDLEGTLLMSEDVVSSSLDQAISNPVLHRRWEHAELRDPSTTLMRARGSRQIFLSSMEDSYITPFAGIDSMLRRLQQDYALAVVSNARKEIVDILLRKSGLAQYFETVVSIDDVALGKPDPEGIHVACARLGTSAYETLIVGDTTQDASAAQRAGSLFVLAQWQHNARKDAVPTSSNAAAEYKQVTTPNELEALCCSGVDSRNSVDYLSIGPAI</sequence>
<dbReference type="InterPro" id="IPR050155">
    <property type="entry name" value="HAD-like_hydrolase_sf"/>
</dbReference>
<organism evidence="1 2">
    <name type="scientific">Enteractinococcus helveticum</name>
    <dbReference type="NCBI Taxonomy" id="1837282"/>
    <lineage>
        <taxon>Bacteria</taxon>
        <taxon>Bacillati</taxon>
        <taxon>Actinomycetota</taxon>
        <taxon>Actinomycetes</taxon>
        <taxon>Micrococcales</taxon>
        <taxon>Micrococcaceae</taxon>
    </lineage>
</organism>
<dbReference type="GO" id="GO:0008967">
    <property type="term" value="F:phosphoglycolate phosphatase activity"/>
    <property type="evidence" value="ECO:0007669"/>
    <property type="project" value="TreeGrafter"/>
</dbReference>
<proteinExistence type="predicted"/>
<gene>
    <name evidence="1" type="ORF">A6F49_06985</name>
</gene>
<dbReference type="Gene3D" id="1.10.150.240">
    <property type="entry name" value="Putative phosphatase, domain 2"/>
    <property type="match status" value="1"/>
</dbReference>
<name>A0A1B7M1K8_9MICC</name>
<dbReference type="Gene3D" id="3.40.50.1000">
    <property type="entry name" value="HAD superfamily/HAD-like"/>
    <property type="match status" value="1"/>
</dbReference>
<protein>
    <recommendedName>
        <fullName evidence="3">Haloacid dehalogenase</fullName>
    </recommendedName>
</protein>
<dbReference type="PANTHER" id="PTHR43434:SF1">
    <property type="entry name" value="PHOSPHOGLYCOLATE PHOSPHATASE"/>
    <property type="match status" value="1"/>
</dbReference>
<dbReference type="AlphaFoldDB" id="A0A1B7M1K8"/>
<accession>A0A1B7M1K8</accession>
<dbReference type="Proteomes" id="UP000078292">
    <property type="component" value="Unassembled WGS sequence"/>
</dbReference>
<reference evidence="1 2" key="1">
    <citation type="submission" date="2016-04" db="EMBL/GenBank/DDBJ databases">
        <title>First whole genome shotgun sequence of the bacterium Enteractinococcus sp. strain UASWS1574.</title>
        <authorList>
            <person name="Crovadore J."/>
            <person name="Chablais R."/>
            <person name="Lefort F."/>
        </authorList>
    </citation>
    <scope>NUCLEOTIDE SEQUENCE [LARGE SCALE GENOMIC DNA]</scope>
    <source>
        <strain evidence="1 2">UASWS1574</strain>
    </source>
</reference>
<dbReference type="STRING" id="1837282.A6F49_06985"/>